<evidence type="ECO:0000256" key="3">
    <source>
        <dbReference type="ARBA" id="ARBA00022475"/>
    </source>
</evidence>
<dbReference type="PANTHER" id="PTHR32322">
    <property type="entry name" value="INNER MEMBRANE TRANSPORTER"/>
    <property type="match status" value="1"/>
</dbReference>
<keyword evidence="5 7" id="KW-1133">Transmembrane helix</keyword>
<feature type="transmembrane region" description="Helical" evidence="7">
    <location>
        <begin position="7"/>
        <end position="26"/>
    </location>
</feature>
<dbReference type="InterPro" id="IPR050638">
    <property type="entry name" value="AA-Vitamin_Transporters"/>
</dbReference>
<dbReference type="Pfam" id="PF00892">
    <property type="entry name" value="EamA"/>
    <property type="match status" value="2"/>
</dbReference>
<reference evidence="9 10" key="1">
    <citation type="submission" date="2019-03" db="EMBL/GenBank/DDBJ databases">
        <title>Genomic Encyclopedia of Type Strains, Phase IV (KMG-IV): sequencing the most valuable type-strain genomes for metagenomic binning, comparative biology and taxonomic classification.</title>
        <authorList>
            <person name="Goeker M."/>
        </authorList>
    </citation>
    <scope>NUCLEOTIDE SEQUENCE [LARGE SCALE GENOMIC DNA]</scope>
    <source>
        <strain evidence="9 10">DSM 20467</strain>
    </source>
</reference>
<feature type="transmembrane region" description="Helical" evidence="7">
    <location>
        <begin position="97"/>
        <end position="116"/>
    </location>
</feature>
<feature type="transmembrane region" description="Helical" evidence="7">
    <location>
        <begin position="271"/>
        <end position="291"/>
    </location>
</feature>
<feature type="transmembrane region" description="Helical" evidence="7">
    <location>
        <begin position="215"/>
        <end position="234"/>
    </location>
</feature>
<dbReference type="Proteomes" id="UP000295188">
    <property type="component" value="Unassembled WGS sequence"/>
</dbReference>
<dbReference type="RefSeq" id="WP_132549430.1">
    <property type="nucleotide sequence ID" value="NZ_SMAA01000008.1"/>
</dbReference>
<keyword evidence="6 7" id="KW-0472">Membrane</keyword>
<dbReference type="PANTHER" id="PTHR32322:SF18">
    <property type="entry name" value="S-ADENOSYLMETHIONINE_S-ADENOSYLHOMOCYSTEINE TRANSPORTER"/>
    <property type="match status" value="1"/>
</dbReference>
<comment type="similarity">
    <text evidence="2">Belongs to the EamA transporter family.</text>
</comment>
<dbReference type="AlphaFoldDB" id="A0A4R3K8M2"/>
<evidence type="ECO:0000256" key="2">
    <source>
        <dbReference type="ARBA" id="ARBA00007362"/>
    </source>
</evidence>
<evidence type="ECO:0000256" key="1">
    <source>
        <dbReference type="ARBA" id="ARBA00004651"/>
    </source>
</evidence>
<evidence type="ECO:0000313" key="9">
    <source>
        <dbReference type="EMBL" id="TCS79011.1"/>
    </source>
</evidence>
<name>A0A4R3K8M2_9FIRM</name>
<dbReference type="InterPro" id="IPR037185">
    <property type="entry name" value="EmrE-like"/>
</dbReference>
<feature type="transmembrane region" description="Helical" evidence="7">
    <location>
        <begin position="123"/>
        <end position="144"/>
    </location>
</feature>
<dbReference type="EMBL" id="SMAA01000008">
    <property type="protein sequence ID" value="TCS79011.1"/>
    <property type="molecule type" value="Genomic_DNA"/>
</dbReference>
<feature type="domain" description="EamA" evidence="8">
    <location>
        <begin position="151"/>
        <end position="288"/>
    </location>
</feature>
<dbReference type="SUPFAM" id="SSF103481">
    <property type="entry name" value="Multidrug resistance efflux transporter EmrE"/>
    <property type="match status" value="2"/>
</dbReference>
<sequence>MNSKKFLGAVFLSTSASIWGGMFVVVKIVVEYIPPIELVWLRYLIALFFLTCFGLARKIKWRIARKDLFLVFLVGLIGNTISIVTQETGTWLSSAQLGAVITSATPTFMIIFAWLLLKERITLIKVVSIIMATAGVVMIVGIHVTGAQSVLGVLSLVVAALTWAIMSVLIKKIPRKYDPLQITIYTTLVAILCLTPFVLRNFSVFHNICFTDFRIAFSLLYLGLISTAFAFVMWNKGLQLMNASSSGLFFLLQPIVGTLLSWLVLNEGVSWGFFGGTALILSSVWLAIRFAD</sequence>
<organism evidence="9 10">
    <name type="scientific">Pectinatus cerevisiiphilus</name>
    <dbReference type="NCBI Taxonomy" id="86956"/>
    <lineage>
        <taxon>Bacteria</taxon>
        <taxon>Bacillati</taxon>
        <taxon>Bacillota</taxon>
        <taxon>Negativicutes</taxon>
        <taxon>Selenomonadales</taxon>
        <taxon>Selenomonadaceae</taxon>
        <taxon>Pectinatus</taxon>
    </lineage>
</organism>
<gene>
    <name evidence="9" type="ORF">EDC37_10870</name>
</gene>
<dbReference type="InterPro" id="IPR000620">
    <property type="entry name" value="EamA_dom"/>
</dbReference>
<protein>
    <submittedName>
        <fullName evidence="9">EamA domain-containing membrane protein RarD</fullName>
    </submittedName>
</protein>
<evidence type="ECO:0000256" key="7">
    <source>
        <dbReference type="SAM" id="Phobius"/>
    </source>
</evidence>
<feature type="transmembrane region" description="Helical" evidence="7">
    <location>
        <begin position="150"/>
        <end position="170"/>
    </location>
</feature>
<evidence type="ECO:0000313" key="10">
    <source>
        <dbReference type="Proteomes" id="UP000295188"/>
    </source>
</evidence>
<comment type="subcellular location">
    <subcellularLocation>
        <location evidence="1">Cell membrane</location>
        <topology evidence="1">Multi-pass membrane protein</topology>
    </subcellularLocation>
</comment>
<accession>A0A4R3K8M2</accession>
<keyword evidence="3" id="KW-1003">Cell membrane</keyword>
<comment type="caution">
    <text evidence="9">The sequence shown here is derived from an EMBL/GenBank/DDBJ whole genome shotgun (WGS) entry which is preliminary data.</text>
</comment>
<feature type="domain" description="EamA" evidence="8">
    <location>
        <begin position="7"/>
        <end position="140"/>
    </location>
</feature>
<feature type="transmembrane region" description="Helical" evidence="7">
    <location>
        <begin position="182"/>
        <end position="203"/>
    </location>
</feature>
<evidence type="ECO:0000259" key="8">
    <source>
        <dbReference type="Pfam" id="PF00892"/>
    </source>
</evidence>
<evidence type="ECO:0000256" key="4">
    <source>
        <dbReference type="ARBA" id="ARBA00022692"/>
    </source>
</evidence>
<evidence type="ECO:0000256" key="6">
    <source>
        <dbReference type="ARBA" id="ARBA00023136"/>
    </source>
</evidence>
<feature type="transmembrane region" description="Helical" evidence="7">
    <location>
        <begin position="246"/>
        <end position="265"/>
    </location>
</feature>
<proteinExistence type="inferred from homology"/>
<keyword evidence="4 7" id="KW-0812">Transmembrane</keyword>
<feature type="transmembrane region" description="Helical" evidence="7">
    <location>
        <begin position="68"/>
        <end position="85"/>
    </location>
</feature>
<dbReference type="OrthoDB" id="34284at2"/>
<feature type="transmembrane region" description="Helical" evidence="7">
    <location>
        <begin position="38"/>
        <end position="56"/>
    </location>
</feature>
<keyword evidence="10" id="KW-1185">Reference proteome</keyword>
<evidence type="ECO:0000256" key="5">
    <source>
        <dbReference type="ARBA" id="ARBA00022989"/>
    </source>
</evidence>
<dbReference type="GO" id="GO:0005886">
    <property type="term" value="C:plasma membrane"/>
    <property type="evidence" value="ECO:0007669"/>
    <property type="project" value="UniProtKB-SubCell"/>
</dbReference>